<dbReference type="EMBL" id="QJRG01000047">
    <property type="protein sequence ID" value="RWU21249.1"/>
    <property type="molecule type" value="Genomic_DNA"/>
</dbReference>
<evidence type="ECO:0000256" key="1">
    <source>
        <dbReference type="SAM" id="SignalP"/>
    </source>
</evidence>
<keyword evidence="1" id="KW-0732">Signal</keyword>
<sequence>MRLQSLLALAAASALLLPLSATAATLPADYQMSCMTQAQKHGLTKDKAEGYCSCAGKVLEKNLTEAQIKDLNTLEDGVDAAVMKSAQEKVAAACAPKK</sequence>
<evidence type="ECO:0000313" key="2">
    <source>
        <dbReference type="EMBL" id="RWU21249.1"/>
    </source>
</evidence>
<comment type="caution">
    <text evidence="2">The sequence shown here is derived from an EMBL/GenBank/DDBJ whole genome shotgun (WGS) entry which is preliminary data.</text>
</comment>
<gene>
    <name evidence="2" type="ORF">DM813_18835</name>
</gene>
<evidence type="ECO:0008006" key="4">
    <source>
        <dbReference type="Google" id="ProtNLM"/>
    </source>
</evidence>
<proteinExistence type="predicted"/>
<evidence type="ECO:0000313" key="3">
    <source>
        <dbReference type="Proteomes" id="UP000288983"/>
    </source>
</evidence>
<dbReference type="OrthoDB" id="7024535at2"/>
<feature type="signal peptide" evidence="1">
    <location>
        <begin position="1"/>
        <end position="23"/>
    </location>
</feature>
<reference evidence="2 3" key="1">
    <citation type="submission" date="2018-06" db="EMBL/GenBank/DDBJ databases">
        <title>Bacteria isolated from soil of Wuhan.</title>
        <authorList>
            <person name="Wei X."/>
            <person name="Chunhua H."/>
        </authorList>
    </citation>
    <scope>NUCLEOTIDE SEQUENCE [LARGE SCALE GENOMIC DNA]</scope>
    <source>
        <strain evidence="3">xwS2</strain>
    </source>
</reference>
<protein>
    <recommendedName>
        <fullName evidence="4">Secreted protein</fullName>
    </recommendedName>
</protein>
<organism evidence="2 3">
    <name type="scientific">Pseudomonas alkylphenolica</name>
    <dbReference type="NCBI Taxonomy" id="237609"/>
    <lineage>
        <taxon>Bacteria</taxon>
        <taxon>Pseudomonadati</taxon>
        <taxon>Pseudomonadota</taxon>
        <taxon>Gammaproteobacteria</taxon>
        <taxon>Pseudomonadales</taxon>
        <taxon>Pseudomonadaceae</taxon>
        <taxon>Pseudomonas</taxon>
    </lineage>
</organism>
<feature type="chain" id="PRO_5019020310" description="Secreted protein" evidence="1">
    <location>
        <begin position="24"/>
        <end position="98"/>
    </location>
</feature>
<dbReference type="AlphaFoldDB" id="A0A443ZQ57"/>
<dbReference type="Proteomes" id="UP000288983">
    <property type="component" value="Unassembled WGS sequence"/>
</dbReference>
<name>A0A443ZQ57_9PSED</name>
<dbReference type="RefSeq" id="WP_128324857.1">
    <property type="nucleotide sequence ID" value="NZ_QJRG01000047.1"/>
</dbReference>
<accession>A0A443ZQ57</accession>